<dbReference type="EMBL" id="JAHKNI010000025">
    <property type="protein sequence ID" value="MBU3067819.1"/>
    <property type="molecule type" value="Genomic_DNA"/>
</dbReference>
<dbReference type="Proteomes" id="UP000733379">
    <property type="component" value="Unassembled WGS sequence"/>
</dbReference>
<accession>A0ABS6BC06</accession>
<evidence type="ECO:0000313" key="2">
    <source>
        <dbReference type="Proteomes" id="UP000733379"/>
    </source>
</evidence>
<comment type="caution">
    <text evidence="1">The sequence shown here is derived from an EMBL/GenBank/DDBJ whole genome shotgun (WGS) entry which is preliminary data.</text>
</comment>
<keyword evidence="2" id="KW-1185">Reference proteome</keyword>
<reference evidence="1 2" key="1">
    <citation type="submission" date="2021-06" db="EMBL/GenBank/DDBJ databases">
        <title>Actinomycetes sequencing.</title>
        <authorList>
            <person name="Shan Q."/>
        </authorList>
    </citation>
    <scope>NUCLEOTIDE SEQUENCE [LARGE SCALE GENOMIC DNA]</scope>
    <source>
        <strain evidence="1 2">NEAU-G5</strain>
    </source>
</reference>
<organism evidence="1 2">
    <name type="scientific">Nocardia albiluteola</name>
    <dbReference type="NCBI Taxonomy" id="2842303"/>
    <lineage>
        <taxon>Bacteria</taxon>
        <taxon>Bacillati</taxon>
        <taxon>Actinomycetota</taxon>
        <taxon>Actinomycetes</taxon>
        <taxon>Mycobacteriales</taxon>
        <taxon>Nocardiaceae</taxon>
        <taxon>Nocardia</taxon>
    </lineage>
</organism>
<dbReference type="SUPFAM" id="SSF53649">
    <property type="entry name" value="Alkaline phosphatase-like"/>
    <property type="match status" value="1"/>
</dbReference>
<gene>
    <name evidence="1" type="ORF">KO481_40685</name>
</gene>
<protein>
    <submittedName>
        <fullName evidence="1">Uncharacterized protein</fullName>
    </submittedName>
</protein>
<dbReference type="InterPro" id="IPR017850">
    <property type="entry name" value="Alkaline_phosphatase_core_sf"/>
</dbReference>
<dbReference type="Gene3D" id="3.40.720.10">
    <property type="entry name" value="Alkaline Phosphatase, subunit A"/>
    <property type="match status" value="1"/>
</dbReference>
<evidence type="ECO:0000313" key="1">
    <source>
        <dbReference type="EMBL" id="MBU3067819.1"/>
    </source>
</evidence>
<dbReference type="RefSeq" id="WP_215923896.1">
    <property type="nucleotide sequence ID" value="NZ_JAHKNI010000025.1"/>
</dbReference>
<proteinExistence type="predicted"/>
<name>A0ABS6BC06_9NOCA</name>
<sequence length="122" mass="13439">MKIVYVDVDTLRADHTGAYGYQRDITPNLDAMAKDSVCVDRYYCSDSEQADDLYRHLHPDNGALGASWTAQGPLMSPEERVIFMNFLAAQKKPEEAAKDAGDAVPFRRLLGVREASNAESGA</sequence>